<comment type="caution">
    <text evidence="2">The sequence shown here is derived from an EMBL/GenBank/DDBJ whole genome shotgun (WGS) entry which is preliminary data.</text>
</comment>
<dbReference type="Pfam" id="PF00583">
    <property type="entry name" value="Acetyltransf_1"/>
    <property type="match status" value="1"/>
</dbReference>
<dbReference type="EC" id="2.3.1.-" evidence="2"/>
<evidence type="ECO:0000313" key="3">
    <source>
        <dbReference type="Proteomes" id="UP001321492"/>
    </source>
</evidence>
<proteinExistence type="predicted"/>
<dbReference type="InterPro" id="IPR016181">
    <property type="entry name" value="Acyl_CoA_acyltransferase"/>
</dbReference>
<organism evidence="2 3">
    <name type="scientific">Chelatococcus albus</name>
    <dbReference type="NCBI Taxonomy" id="3047466"/>
    <lineage>
        <taxon>Bacteria</taxon>
        <taxon>Pseudomonadati</taxon>
        <taxon>Pseudomonadota</taxon>
        <taxon>Alphaproteobacteria</taxon>
        <taxon>Hyphomicrobiales</taxon>
        <taxon>Chelatococcaceae</taxon>
        <taxon>Chelatococcus</taxon>
    </lineage>
</organism>
<name>A0ABT7ADH0_9HYPH</name>
<evidence type="ECO:0000259" key="1">
    <source>
        <dbReference type="PROSITE" id="PS51186"/>
    </source>
</evidence>
<dbReference type="SUPFAM" id="SSF55729">
    <property type="entry name" value="Acyl-CoA N-acyltransferases (Nat)"/>
    <property type="match status" value="1"/>
</dbReference>
<dbReference type="PROSITE" id="PS51186">
    <property type="entry name" value="GNAT"/>
    <property type="match status" value="1"/>
</dbReference>
<evidence type="ECO:0000313" key="2">
    <source>
        <dbReference type="EMBL" id="MDJ1157423.1"/>
    </source>
</evidence>
<dbReference type="EMBL" id="JASJEV010000002">
    <property type="protein sequence ID" value="MDJ1157423.1"/>
    <property type="molecule type" value="Genomic_DNA"/>
</dbReference>
<keyword evidence="2" id="KW-0012">Acyltransferase</keyword>
<protein>
    <submittedName>
        <fullName evidence="2">GNAT family N-acetyltransferase</fullName>
        <ecNumber evidence="2">2.3.1.-</ecNumber>
    </submittedName>
</protein>
<keyword evidence="2" id="KW-0808">Transferase</keyword>
<dbReference type="InterPro" id="IPR000182">
    <property type="entry name" value="GNAT_dom"/>
</dbReference>
<gene>
    <name evidence="2" type="ORF">QNA08_04115</name>
</gene>
<sequence>MHMQWRAMREGDLGQVDAIARAVHLAHPERPEVFAERLALLPAGCHVLEEAGGALAGYVLSHPWRDRAPPALDSLIGGLPVPPATFYLHDLAILPEARGGGAGGRIVARLAEIAAGLGLPTLSLVAVNASVPFWQRQGFAVAEEPALAAKLASYGADARFMTRALVA</sequence>
<dbReference type="GO" id="GO:0016746">
    <property type="term" value="F:acyltransferase activity"/>
    <property type="evidence" value="ECO:0007669"/>
    <property type="project" value="UniProtKB-KW"/>
</dbReference>
<keyword evidence="3" id="KW-1185">Reference proteome</keyword>
<dbReference type="Proteomes" id="UP001321492">
    <property type="component" value="Unassembled WGS sequence"/>
</dbReference>
<dbReference type="Gene3D" id="3.40.630.30">
    <property type="match status" value="1"/>
</dbReference>
<accession>A0ABT7ADH0</accession>
<reference evidence="2 3" key="1">
    <citation type="submission" date="2023-05" db="EMBL/GenBank/DDBJ databases">
        <title>Chelatococcus sp. nov., a moderately thermophilic bacterium isolated from hot spring microbial mat.</title>
        <authorList>
            <person name="Hu C.-J."/>
            <person name="Li W.-J."/>
        </authorList>
    </citation>
    <scope>NUCLEOTIDE SEQUENCE [LARGE SCALE GENOMIC DNA]</scope>
    <source>
        <strain evidence="2 3">SYSU G07232</strain>
    </source>
</reference>
<feature type="domain" description="N-acetyltransferase" evidence="1">
    <location>
        <begin position="3"/>
        <end position="166"/>
    </location>
</feature>